<dbReference type="EMBL" id="LSTV01000002">
    <property type="protein sequence ID" value="OAH50506.1"/>
    <property type="molecule type" value="Genomic_DNA"/>
</dbReference>
<protein>
    <recommendedName>
        <fullName evidence="5">Helix-hairpin-helix domain-containing protein</fullName>
    </recommendedName>
</protein>
<evidence type="ECO:0000313" key="3">
    <source>
        <dbReference type="EMBL" id="OAH50506.1"/>
    </source>
</evidence>
<dbReference type="GO" id="GO:0015627">
    <property type="term" value="C:type II protein secretion system complex"/>
    <property type="evidence" value="ECO:0007669"/>
    <property type="project" value="TreeGrafter"/>
</dbReference>
<dbReference type="InterPro" id="IPR010994">
    <property type="entry name" value="RuvA_2-like"/>
</dbReference>
<evidence type="ECO:0000256" key="2">
    <source>
        <dbReference type="SAM" id="Phobius"/>
    </source>
</evidence>
<keyword evidence="2" id="KW-1133">Transmembrane helix</keyword>
<comment type="caution">
    <text evidence="3">The sequence shown here is derived from an EMBL/GenBank/DDBJ whole genome shotgun (WGS) entry which is preliminary data.</text>
</comment>
<feature type="transmembrane region" description="Helical" evidence="2">
    <location>
        <begin position="73"/>
        <end position="94"/>
    </location>
</feature>
<dbReference type="PANTHER" id="PTHR21180:SF32">
    <property type="entry name" value="ENDONUCLEASE_EXONUCLEASE_PHOSPHATASE FAMILY DOMAIN-CONTAINING PROTEIN 1"/>
    <property type="match status" value="1"/>
</dbReference>
<dbReference type="Pfam" id="PF12836">
    <property type="entry name" value="HHH_3"/>
    <property type="match status" value="1"/>
</dbReference>
<reference evidence="3 4" key="1">
    <citation type="submission" date="2016-02" db="EMBL/GenBank/DDBJ databases">
        <authorList>
            <person name="Wen L."/>
            <person name="He K."/>
            <person name="Yang H."/>
        </authorList>
    </citation>
    <scope>NUCLEOTIDE SEQUENCE [LARGE SCALE GENOMIC DNA]</scope>
    <source>
        <strain evidence="3 4">CD11_3</strain>
    </source>
</reference>
<feature type="transmembrane region" description="Helical" evidence="2">
    <location>
        <begin position="12"/>
        <end position="39"/>
    </location>
</feature>
<sequence>MSSSTREAVPGWGWMLGVSAWLLPVFFGPGFAWIGFLIVGAVSQRGAAYVAALVSGVLGFTIGVEVWGGFTDIVAAIVHLAGIVVALALNPAWLRTLWERRVAGKDKNRPAVWRRAAEPVAAASARPTRSSRRGSKRASKPAPERETTRTAEAVGATSADLLQPREAVEPVDVQTASADELAELPGMNRSKARRAVRARTKEGGFVSLEQFGETAGLQPHEIVRLRAAATCSPRPRGERRFGRRVDL</sequence>
<dbReference type="Gene3D" id="1.10.150.320">
    <property type="entry name" value="Photosystem II 12 kDa extrinsic protein"/>
    <property type="match status" value="1"/>
</dbReference>
<proteinExistence type="predicted"/>
<keyword evidence="2" id="KW-0472">Membrane</keyword>
<dbReference type="OrthoDB" id="9790239at2"/>
<dbReference type="SUPFAM" id="SSF47781">
    <property type="entry name" value="RuvA domain 2-like"/>
    <property type="match status" value="1"/>
</dbReference>
<dbReference type="Proteomes" id="UP000076998">
    <property type="component" value="Unassembled WGS sequence"/>
</dbReference>
<organism evidence="3 4">
    <name type="scientific">Microbacterium oleivorans</name>
    <dbReference type="NCBI Taxonomy" id="273677"/>
    <lineage>
        <taxon>Bacteria</taxon>
        <taxon>Bacillati</taxon>
        <taxon>Actinomycetota</taxon>
        <taxon>Actinomycetes</taxon>
        <taxon>Micrococcales</taxon>
        <taxon>Microbacteriaceae</taxon>
        <taxon>Microbacterium</taxon>
    </lineage>
</organism>
<dbReference type="RefSeq" id="WP_064002866.1">
    <property type="nucleotide sequence ID" value="NZ_LSTV01000002.1"/>
</dbReference>
<dbReference type="PANTHER" id="PTHR21180">
    <property type="entry name" value="ENDONUCLEASE/EXONUCLEASE/PHOSPHATASE FAMILY DOMAIN-CONTAINING PROTEIN 1"/>
    <property type="match status" value="1"/>
</dbReference>
<feature type="region of interest" description="Disordered" evidence="1">
    <location>
        <begin position="113"/>
        <end position="173"/>
    </location>
</feature>
<dbReference type="AlphaFoldDB" id="A0A177KBU3"/>
<accession>A0A177KBU3</accession>
<gene>
    <name evidence="3" type="ORF">AYL44_08650</name>
</gene>
<dbReference type="GO" id="GO:0015628">
    <property type="term" value="P:protein secretion by the type II secretion system"/>
    <property type="evidence" value="ECO:0007669"/>
    <property type="project" value="TreeGrafter"/>
</dbReference>
<feature type="transmembrane region" description="Helical" evidence="2">
    <location>
        <begin position="46"/>
        <end position="67"/>
    </location>
</feature>
<name>A0A177KBU3_9MICO</name>
<evidence type="ECO:0008006" key="5">
    <source>
        <dbReference type="Google" id="ProtNLM"/>
    </source>
</evidence>
<evidence type="ECO:0000313" key="4">
    <source>
        <dbReference type="Proteomes" id="UP000076998"/>
    </source>
</evidence>
<feature type="compositionally biased region" description="Basic residues" evidence="1">
    <location>
        <begin position="129"/>
        <end position="139"/>
    </location>
</feature>
<feature type="compositionally biased region" description="Low complexity" evidence="1">
    <location>
        <begin position="113"/>
        <end position="128"/>
    </location>
</feature>
<keyword evidence="2" id="KW-0812">Transmembrane</keyword>
<evidence type="ECO:0000256" key="1">
    <source>
        <dbReference type="SAM" id="MobiDB-lite"/>
    </source>
</evidence>
<dbReference type="InterPro" id="IPR051675">
    <property type="entry name" value="Endo/Exo/Phosphatase_dom_1"/>
</dbReference>